<evidence type="ECO:0000313" key="2">
    <source>
        <dbReference type="EMBL" id="MDQ7246054.1"/>
    </source>
</evidence>
<feature type="domain" description="AsmA" evidence="1">
    <location>
        <begin position="11"/>
        <end position="133"/>
    </location>
</feature>
<dbReference type="InterPro" id="IPR052894">
    <property type="entry name" value="AsmA-related"/>
</dbReference>
<reference evidence="3" key="1">
    <citation type="submission" date="2023-08" db="EMBL/GenBank/DDBJ databases">
        <title>Rhodospirillaceae gen. nov., a novel taxon isolated from the Yangtze River Yuezi River estuary sludge.</title>
        <authorList>
            <person name="Ruan L."/>
        </authorList>
    </citation>
    <scope>NUCLEOTIDE SEQUENCE [LARGE SCALE GENOMIC DNA]</scope>
    <source>
        <strain evidence="3">R-7</strain>
    </source>
</reference>
<dbReference type="Pfam" id="PF05170">
    <property type="entry name" value="AsmA"/>
    <property type="match status" value="2"/>
</dbReference>
<protein>
    <submittedName>
        <fullName evidence="2">AsmA family protein</fullName>
    </submittedName>
</protein>
<dbReference type="EMBL" id="JAUYVI010000001">
    <property type="protein sequence ID" value="MDQ7246054.1"/>
    <property type="molecule type" value="Genomic_DNA"/>
</dbReference>
<name>A0ABU0YEC1_9PROT</name>
<dbReference type="InterPro" id="IPR007844">
    <property type="entry name" value="AsmA"/>
</dbReference>
<evidence type="ECO:0000259" key="1">
    <source>
        <dbReference type="Pfam" id="PF05170"/>
    </source>
</evidence>
<dbReference type="PANTHER" id="PTHR30441:SF4">
    <property type="entry name" value="PROTEIN ASMA"/>
    <property type="match status" value="1"/>
</dbReference>
<gene>
    <name evidence="2" type="ORF">Q8A70_00170</name>
</gene>
<dbReference type="Proteomes" id="UP001230156">
    <property type="component" value="Unassembled WGS sequence"/>
</dbReference>
<accession>A0ABU0YEC1</accession>
<keyword evidence="3" id="KW-1185">Reference proteome</keyword>
<dbReference type="PANTHER" id="PTHR30441">
    <property type="entry name" value="DUF748 DOMAIN-CONTAINING PROTEIN"/>
    <property type="match status" value="1"/>
</dbReference>
<dbReference type="RefSeq" id="WP_379953421.1">
    <property type="nucleotide sequence ID" value="NZ_JAUYVI010000001.1"/>
</dbReference>
<feature type="domain" description="AsmA" evidence="1">
    <location>
        <begin position="330"/>
        <end position="521"/>
    </location>
</feature>
<sequence length="688" mass="69409">MRIKRLLTGAAIVVVGGVAAVFAIIRSVDFNSYKDLVASQVKAATGRELVLAGDVKVGLSLIPHLEIDQVSFRNADWGSEPQMLKLDRLEADIALIPLLSSQIQIKQVRLIGAEILLETNKDGQGNWVMGTAATGGSSTAPLPQINQATIENATIRWKNGVTGESRTVQVDKLTVAPSDTLGNLAVAFDGKVDTVPVSLKGITGSLANLSQGPLPINATGQIAGGDLAVKGEIANPATIQGLALEVTLSGKAASDLGALFGTTLPPLGAYQFRTKVANPDGKLVFDGLAGKVGNSDFTGHVDVDPAATPLVVNAALASSHFDLADLGIKPAEKKSAAPGDGKVFSAAPWDLSGLQAVDGQFRLNVQRAILGDTVLDNLVGEAALQAGTLKITALTAGLGQGTLGLAANVNGAAQPAAIEARLRANNVDGAPLLDAMGMGGAVTAGRLNLEAVVQGPGASLRGLMAGLNGGIHLEMGEGAIKNDFARLMFADLFQLVTVGGTADAARVNCMVTDFATVDGIAGAKTLVLDTPGVTVVGTGDVNLRDETLHLHFDSNSKQVNLANLAVPINVGGTLARPSVSPDPLGAVGNTADFAARAANTATFGALSSLTGLGGSSSVANPCVGAAEAGSKAKQSSAGEKIIDGLGTAADGVGQGAQELGQGAVDATKKAGEDAGKALDDLGKSLFGN</sequence>
<proteinExistence type="predicted"/>
<evidence type="ECO:0000313" key="3">
    <source>
        <dbReference type="Proteomes" id="UP001230156"/>
    </source>
</evidence>
<comment type="caution">
    <text evidence="2">The sequence shown here is derived from an EMBL/GenBank/DDBJ whole genome shotgun (WGS) entry which is preliminary data.</text>
</comment>
<organism evidence="2 3">
    <name type="scientific">Dongia sedimenti</name>
    <dbReference type="NCBI Taxonomy" id="3064282"/>
    <lineage>
        <taxon>Bacteria</taxon>
        <taxon>Pseudomonadati</taxon>
        <taxon>Pseudomonadota</taxon>
        <taxon>Alphaproteobacteria</taxon>
        <taxon>Rhodospirillales</taxon>
        <taxon>Dongiaceae</taxon>
        <taxon>Dongia</taxon>
    </lineage>
</organism>